<keyword evidence="5" id="KW-0931">ER-Golgi transport</keyword>
<evidence type="ECO:0000256" key="6">
    <source>
        <dbReference type="RuleBase" id="RU366052"/>
    </source>
</evidence>
<dbReference type="InterPro" id="IPR027059">
    <property type="entry name" value="Coatomer_dsu"/>
</dbReference>
<evidence type="ECO:0000256" key="4">
    <source>
        <dbReference type="ARBA" id="ARBA00022927"/>
    </source>
</evidence>
<dbReference type="Proteomes" id="UP000186922">
    <property type="component" value="Unassembled WGS sequence"/>
</dbReference>
<comment type="subcellular location">
    <subcellularLocation>
        <location evidence="5 6">Cytoplasm</location>
    </subcellularLocation>
    <subcellularLocation>
        <location evidence="5 6">Cytoplasmic vesicle</location>
        <location evidence="5 6">COPI-coated vesicle membrane</location>
        <topology evidence="5 6">Peripheral membrane protein</topology>
        <orientation evidence="5 6">Cytoplasmic side</orientation>
    </subcellularLocation>
    <subcellularLocation>
        <location evidence="5 6">Golgi apparatus membrane</location>
        <topology evidence="5 6">Peripheral membrane protein</topology>
        <orientation evidence="5 6">Cytoplasmic side</orientation>
    </subcellularLocation>
</comment>
<keyword evidence="8" id="KW-1185">Reference proteome</keyword>
<keyword evidence="3 5" id="KW-0963">Cytoplasm</keyword>
<dbReference type="EMBL" id="BDGG01000011">
    <property type="protein sequence ID" value="GAV04992.1"/>
    <property type="molecule type" value="Genomic_DNA"/>
</dbReference>
<dbReference type="STRING" id="947166.A0A1D1VU06"/>
<dbReference type="SUPFAM" id="SSF64356">
    <property type="entry name" value="SNARE-like"/>
    <property type="match status" value="1"/>
</dbReference>
<evidence type="ECO:0000256" key="1">
    <source>
        <dbReference type="ARBA" id="ARBA00010516"/>
    </source>
</evidence>
<keyword evidence="5" id="KW-0968">Cytoplasmic vesicle</keyword>
<gene>
    <name evidence="7" type="primary">RvY_15184-1</name>
    <name evidence="7" type="synonym">RvY_15184.1</name>
    <name evidence="7" type="ORF">RvY_15184</name>
</gene>
<dbReference type="GO" id="GO:0006890">
    <property type="term" value="P:retrograde vesicle-mediated transport, Golgi to endoplasmic reticulum"/>
    <property type="evidence" value="ECO:0007669"/>
    <property type="project" value="UniProtKB-UniRule"/>
</dbReference>
<evidence type="ECO:0000256" key="5">
    <source>
        <dbReference type="RuleBase" id="RU364018"/>
    </source>
</evidence>
<dbReference type="GO" id="GO:0030126">
    <property type="term" value="C:COPI vesicle coat"/>
    <property type="evidence" value="ECO:0007669"/>
    <property type="project" value="UniProtKB-UniRule"/>
</dbReference>
<reference evidence="7 8" key="1">
    <citation type="journal article" date="2016" name="Nat. Commun.">
        <title>Extremotolerant tardigrade genome and improved radiotolerance of human cultured cells by tardigrade-unique protein.</title>
        <authorList>
            <person name="Hashimoto T."/>
            <person name="Horikawa D.D."/>
            <person name="Saito Y."/>
            <person name="Kuwahara H."/>
            <person name="Kozuka-Hata H."/>
            <person name="Shin-I T."/>
            <person name="Minakuchi Y."/>
            <person name="Ohishi K."/>
            <person name="Motoyama A."/>
            <person name="Aizu T."/>
            <person name="Enomoto A."/>
            <person name="Kondo K."/>
            <person name="Tanaka S."/>
            <person name="Hara Y."/>
            <person name="Koshikawa S."/>
            <person name="Sagara H."/>
            <person name="Miura T."/>
            <person name="Yokobori S."/>
            <person name="Miyagawa K."/>
            <person name="Suzuki Y."/>
            <person name="Kubo T."/>
            <person name="Oyama M."/>
            <person name="Kohara Y."/>
            <person name="Fujiyama A."/>
            <person name="Arakawa K."/>
            <person name="Katayama T."/>
            <person name="Toyoda A."/>
            <person name="Kunieda T."/>
        </authorList>
    </citation>
    <scope>NUCLEOTIDE SEQUENCE [LARGE SCALE GENOMIC DNA]</scope>
    <source>
        <strain evidence="7 8">YOKOZUNA-1</strain>
    </source>
</reference>
<keyword evidence="2 5" id="KW-0813">Transport</keyword>
<protein>
    <recommendedName>
        <fullName evidence="5">Coatomer subunit delta</fullName>
    </recommendedName>
</protein>
<dbReference type="InterPro" id="IPR011012">
    <property type="entry name" value="Longin-like_dom_sf"/>
</dbReference>
<keyword evidence="4 5" id="KW-0653">Protein transport</keyword>
<sequence>MVIIAAAVCAGTGRVYVSRQFLEISRAHIDEHLSTFKILLDGRPVGFSLSFSVVESESVRFVYRKLIEPKYEGVVIVLLITTKNENILVAKKCLELTVDVMKERCMFFDEKWVLKHSLDLVLAFDEMVSMGYVVDVDMGAVVECLSMESEEENRQRLIRNWQEMETRKLAERRTKDQEKEARANSAVADTDVVSYSTFGSYTLEQDALKPSTMSIKRPP</sequence>
<comment type="subunit">
    <text evidence="5">Oligomeric complex that consists of at least the alpha, beta, beta', gamma, delta, epsilon and zeta subunits.</text>
</comment>
<name>A0A1D1VU06_RAMVA</name>
<evidence type="ECO:0000256" key="3">
    <source>
        <dbReference type="ARBA" id="ARBA00022490"/>
    </source>
</evidence>
<dbReference type="GO" id="GO:0015031">
    <property type="term" value="P:protein transport"/>
    <property type="evidence" value="ECO:0007669"/>
    <property type="project" value="UniProtKB-KW"/>
</dbReference>
<dbReference type="AlphaFoldDB" id="A0A1D1VU06"/>
<dbReference type="Gene3D" id="3.30.450.60">
    <property type="match status" value="1"/>
</dbReference>
<evidence type="ECO:0000256" key="2">
    <source>
        <dbReference type="ARBA" id="ARBA00022448"/>
    </source>
</evidence>
<accession>A0A1D1VU06</accession>
<keyword evidence="5" id="KW-0472">Membrane</keyword>
<dbReference type="GO" id="GO:0051645">
    <property type="term" value="P:Golgi localization"/>
    <property type="evidence" value="ECO:0007669"/>
    <property type="project" value="TreeGrafter"/>
</dbReference>
<dbReference type="PANTHER" id="PTHR10121:SF0">
    <property type="entry name" value="COATOMER SUBUNIT DELTA"/>
    <property type="match status" value="1"/>
</dbReference>
<comment type="similarity">
    <text evidence="1 5">Belongs to the adaptor complexes medium subunit family. Delta-COP subfamily.</text>
</comment>
<dbReference type="GO" id="GO:0000139">
    <property type="term" value="C:Golgi membrane"/>
    <property type="evidence" value="ECO:0007669"/>
    <property type="project" value="UniProtKB-SubCell"/>
</dbReference>
<evidence type="ECO:0000313" key="7">
    <source>
        <dbReference type="EMBL" id="GAV04992.1"/>
    </source>
</evidence>
<organism evidence="7 8">
    <name type="scientific">Ramazzottius varieornatus</name>
    <name type="common">Water bear</name>
    <name type="synonym">Tardigrade</name>
    <dbReference type="NCBI Taxonomy" id="947166"/>
    <lineage>
        <taxon>Eukaryota</taxon>
        <taxon>Metazoa</taxon>
        <taxon>Ecdysozoa</taxon>
        <taxon>Tardigrada</taxon>
        <taxon>Eutardigrada</taxon>
        <taxon>Parachela</taxon>
        <taxon>Hypsibioidea</taxon>
        <taxon>Ramazzottiidae</taxon>
        <taxon>Ramazzottius</taxon>
    </lineage>
</organism>
<dbReference type="GO" id="GO:0006888">
    <property type="term" value="P:endoplasmic reticulum to Golgi vesicle-mediated transport"/>
    <property type="evidence" value="ECO:0007669"/>
    <property type="project" value="TreeGrafter"/>
</dbReference>
<keyword evidence="5" id="KW-0333">Golgi apparatus</keyword>
<dbReference type="PANTHER" id="PTHR10121">
    <property type="entry name" value="COATOMER SUBUNIT DELTA"/>
    <property type="match status" value="1"/>
</dbReference>
<proteinExistence type="inferred from homology"/>
<evidence type="ECO:0000313" key="8">
    <source>
        <dbReference type="Proteomes" id="UP000186922"/>
    </source>
</evidence>
<comment type="caution">
    <text evidence="7">The sequence shown here is derived from an EMBL/GenBank/DDBJ whole genome shotgun (WGS) entry which is preliminary data.</text>
</comment>
<comment type="function">
    <text evidence="5">The coatomer is a cytosolic protein complex that binds to dilysine motifs and reversibly associates with Golgi non-clathrin-coated vesicles, which further mediate biosynthetic protein transport from the ER, via the Golgi up to the trans Golgi network. Coatomer complex is required for budding from Golgi membranes, and is essential for the retrograde Golgi-to-ER transport of dilysine-tagged proteins.</text>
</comment>